<comment type="caution">
    <text evidence="1">The sequence shown here is derived from an EMBL/GenBank/DDBJ whole genome shotgun (WGS) entry which is preliminary data.</text>
</comment>
<reference evidence="1 2" key="1">
    <citation type="journal article" date="2014" name="Genome Announc.">
        <title>Draft Genome Sequence of the Antitrypanosomally Active Sponge-Associated Bacterium Actinokineospora sp. Strain EG49.</title>
        <authorList>
            <person name="Harjes J."/>
            <person name="Ryu T."/>
            <person name="Abdelmohsen U.R."/>
            <person name="Moitinho-Silva L."/>
            <person name="Horn H."/>
            <person name="Ravasi T."/>
            <person name="Hentschel U."/>
        </authorList>
    </citation>
    <scope>NUCLEOTIDE SEQUENCE [LARGE SCALE GENOMIC DNA]</scope>
    <source>
        <strain evidence="1 2">EG49</strain>
    </source>
</reference>
<sequence length="331" mass="34866">MDLDLVSRTVSQGLAGPRPKAVADAVRRVVGVPARDVFAAALAVRARTDGLVLADVDDAITSGSVVRTWAMRGALHLVAAADAGWLVALLGPRAAHGLRERRHRLGLDDARVAHGTKVIAEAAVVPRTRPELLADLAAAGMALDDSRAFAQLVAHAAMAGEVVRVADRDGEPTFLRAEPVVEDEAVLLNRLALRYLDGHAPAGWEDFATWSGLPTGKAKAAFAGLYPPAARPEPPRTARLLGHSDPYLSAYRSRAFVVPSGFEGRVQEGDGVVNPVVLVDGAAVGTWGLEGDEVRVAPFAILPRGVGSLLRVETGELGRFLGQPLTLLERA</sequence>
<dbReference type="PANTHER" id="PTHR38479">
    <property type="entry name" value="LMO0824 PROTEIN"/>
    <property type="match status" value="1"/>
</dbReference>
<evidence type="ECO:0000313" key="1">
    <source>
        <dbReference type="EMBL" id="EWC63514.1"/>
    </source>
</evidence>
<dbReference type="eggNOG" id="COG3214">
    <property type="taxonomic scope" value="Bacteria"/>
</dbReference>
<dbReference type="OrthoDB" id="9148135at2"/>
<dbReference type="RefSeq" id="WP_052020780.1">
    <property type="nucleotide sequence ID" value="NZ_AYXG01000043.1"/>
</dbReference>
<evidence type="ECO:0000313" key="2">
    <source>
        <dbReference type="Proteomes" id="UP000019277"/>
    </source>
</evidence>
<organism evidence="1 2">
    <name type="scientific">Actinokineospora spheciospongiae</name>
    <dbReference type="NCBI Taxonomy" id="909613"/>
    <lineage>
        <taxon>Bacteria</taxon>
        <taxon>Bacillati</taxon>
        <taxon>Actinomycetota</taxon>
        <taxon>Actinomycetes</taxon>
        <taxon>Pseudonocardiales</taxon>
        <taxon>Pseudonocardiaceae</taxon>
        <taxon>Actinokineospora</taxon>
    </lineage>
</organism>
<dbReference type="PANTHER" id="PTHR38479:SF2">
    <property type="entry name" value="WINGED HELIX DNA-BINDING DOMAIN-CONTAINING PROTEIN"/>
    <property type="match status" value="1"/>
</dbReference>
<dbReference type="InterPro" id="IPR009351">
    <property type="entry name" value="AlkZ-like"/>
</dbReference>
<dbReference type="EMBL" id="AYXG01000043">
    <property type="protein sequence ID" value="EWC63514.1"/>
    <property type="molecule type" value="Genomic_DNA"/>
</dbReference>
<dbReference type="AlphaFoldDB" id="W7JBV3"/>
<accession>W7JBV3</accession>
<protein>
    <recommendedName>
        <fullName evidence="3">Winged helix DNA-binding domain-containing protein</fullName>
    </recommendedName>
</protein>
<keyword evidence="2" id="KW-1185">Reference proteome</keyword>
<evidence type="ECO:0008006" key="3">
    <source>
        <dbReference type="Google" id="ProtNLM"/>
    </source>
</evidence>
<name>W7JBV3_9PSEU</name>
<dbReference type="STRING" id="909613.UO65_1191"/>
<dbReference type="Proteomes" id="UP000019277">
    <property type="component" value="Unassembled WGS sequence"/>
</dbReference>
<gene>
    <name evidence="1" type="ORF">UO65_1191</name>
</gene>
<dbReference type="Pfam" id="PF06224">
    <property type="entry name" value="AlkZ-like"/>
    <property type="match status" value="1"/>
</dbReference>
<proteinExistence type="predicted"/>